<sequence length="114" mass="12893">MSQNQEDPSQSTPAAQEESGNSYQKVTDYTIQIATDNSRNIILLARQQATWLENAIEEARAKLETANCEFATWWFETLIQIMVVELDRCRSIEAVHGTMVITMEALMQIPSPSI</sequence>
<dbReference type="Proteomes" id="UP000266152">
    <property type="component" value="Unassembled WGS sequence"/>
</dbReference>
<accession>A0A395SNR3</accession>
<dbReference type="EMBL" id="PXOF01000023">
    <property type="protein sequence ID" value="RGP74098.1"/>
    <property type="molecule type" value="Genomic_DNA"/>
</dbReference>
<keyword evidence="3" id="KW-1185">Reference proteome</keyword>
<organism evidence="2 3">
    <name type="scientific">Fusarium sporotrichioides</name>
    <dbReference type="NCBI Taxonomy" id="5514"/>
    <lineage>
        <taxon>Eukaryota</taxon>
        <taxon>Fungi</taxon>
        <taxon>Dikarya</taxon>
        <taxon>Ascomycota</taxon>
        <taxon>Pezizomycotina</taxon>
        <taxon>Sordariomycetes</taxon>
        <taxon>Hypocreomycetidae</taxon>
        <taxon>Hypocreales</taxon>
        <taxon>Nectriaceae</taxon>
        <taxon>Fusarium</taxon>
    </lineage>
</organism>
<dbReference type="AlphaFoldDB" id="A0A395SNR3"/>
<reference evidence="2 3" key="1">
    <citation type="journal article" date="2018" name="PLoS Pathog.">
        <title>Evolution of structural diversity of trichothecenes, a family of toxins produced by plant pathogenic and entomopathogenic fungi.</title>
        <authorList>
            <person name="Proctor R.H."/>
            <person name="McCormick S.P."/>
            <person name="Kim H.S."/>
            <person name="Cardoza R.E."/>
            <person name="Stanley A.M."/>
            <person name="Lindo L."/>
            <person name="Kelly A."/>
            <person name="Brown D.W."/>
            <person name="Lee T."/>
            <person name="Vaughan M.M."/>
            <person name="Alexander N.J."/>
            <person name="Busman M."/>
            <person name="Gutierrez S."/>
        </authorList>
    </citation>
    <scope>NUCLEOTIDE SEQUENCE [LARGE SCALE GENOMIC DNA]</scope>
    <source>
        <strain evidence="2 3">NRRL 3299</strain>
    </source>
</reference>
<name>A0A395SNR3_FUSSP</name>
<evidence type="ECO:0000313" key="2">
    <source>
        <dbReference type="EMBL" id="RGP74098.1"/>
    </source>
</evidence>
<proteinExistence type="predicted"/>
<comment type="caution">
    <text evidence="2">The sequence shown here is derived from an EMBL/GenBank/DDBJ whole genome shotgun (WGS) entry which is preliminary data.</text>
</comment>
<evidence type="ECO:0000313" key="3">
    <source>
        <dbReference type="Proteomes" id="UP000266152"/>
    </source>
</evidence>
<feature type="region of interest" description="Disordered" evidence="1">
    <location>
        <begin position="1"/>
        <end position="23"/>
    </location>
</feature>
<gene>
    <name evidence="2" type="ORF">FSPOR_1793</name>
</gene>
<protein>
    <submittedName>
        <fullName evidence="2">Uncharacterized protein</fullName>
    </submittedName>
</protein>
<evidence type="ECO:0000256" key="1">
    <source>
        <dbReference type="SAM" id="MobiDB-lite"/>
    </source>
</evidence>